<organism evidence="2 3">
    <name type="scientific">Gillisia lutea</name>
    <dbReference type="NCBI Taxonomy" id="2909668"/>
    <lineage>
        <taxon>Bacteria</taxon>
        <taxon>Pseudomonadati</taxon>
        <taxon>Bacteroidota</taxon>
        <taxon>Flavobacteriia</taxon>
        <taxon>Flavobacteriales</taxon>
        <taxon>Flavobacteriaceae</taxon>
        <taxon>Gillisia</taxon>
    </lineage>
</organism>
<sequence>MRKFLLLSFLIISFQSISAQQIIRGTVVNSKTGDPLPYANIQVSEEIGTLTNINGTFEIQVDKKVSELLVTYVGYALQIVPLTASTEIYIIQLQPQLEDLAEVMLYSGENPANKIIQLAIKNKINNEPEKALDDFSYKSYNKFIIDNQANTLKATADSSMVEVKTLINKGRAYLSEKVSSHYFKRPAIKREVVEAIKTAGFKKPVYDVLSLKVEPLSLYKKDYTIFDTKYAAPLANNALSNYTYKILDTVNTSQRPAYVIYYKPKREQVVAGLEGILYLDTITYAIQKAKAQLIGVVNLEVEHNYTYYKKENIWFPNNQTTTLKPGTGEKDISVFGGSISVGAVQRKRSLLNNVLATGEVENDLYLSSTTTNYDIEFNSNTSFQKSPAWISVAKDADTKSLNYWEVNRQTPYTFKDEFTEYRVDSIIKARDIEHKIEVKKAIANGHYPVHFWDFDLSKFVKYNNYEGLRLGVGGNTNDKLSEKFQLNGYLVYGFIDHTFKYGLGAATLLNKPTGTWLNVNYYDDIREVGSFKYLRGINDFSILEPRFVNISYYYNYQSLQTSLKHRVTPRLETEWVLAKSDITQIGNYAFLNNNQLYKDYTITEATLGFLWRPFSKFLSTPESHIIIDKQYPQFTGQFSHSFANFLGGDFNFTKFGLKAEYQINRLDQSNTQFTLEGNYGFGDIPLTHAFHAYPNSPNKEAIISRFSIAGKLSFETMYFNEFFSERQVALHVRHQLRPINISEKFRPEIVLISRFALGDFENFEAHQNIEFKSLKHGYSEAGLEINKLFGGFGLSGAYRYGAYHLPTLRENISFKFTFQLKI</sequence>
<dbReference type="InterPro" id="IPR043741">
    <property type="entry name" value="DUF5686"/>
</dbReference>
<proteinExistence type="predicted"/>
<keyword evidence="3" id="KW-1185">Reference proteome</keyword>
<dbReference type="Pfam" id="PF18939">
    <property type="entry name" value="DUF5686"/>
    <property type="match status" value="1"/>
</dbReference>
<dbReference type="EMBL" id="JAKGTH010000006">
    <property type="protein sequence ID" value="MCF4100291.1"/>
    <property type="molecule type" value="Genomic_DNA"/>
</dbReference>
<dbReference type="Gene3D" id="2.60.40.1120">
    <property type="entry name" value="Carboxypeptidase-like, regulatory domain"/>
    <property type="match status" value="1"/>
</dbReference>
<feature type="signal peptide" evidence="1">
    <location>
        <begin position="1"/>
        <end position="19"/>
    </location>
</feature>
<dbReference type="InterPro" id="IPR008969">
    <property type="entry name" value="CarboxyPept-like_regulatory"/>
</dbReference>
<protein>
    <submittedName>
        <fullName evidence="2">DUF5686 and carboxypeptidase regulatory-like domain-containing protein</fullName>
    </submittedName>
</protein>
<keyword evidence="1" id="KW-0732">Signal</keyword>
<comment type="caution">
    <text evidence="2">The sequence shown here is derived from an EMBL/GenBank/DDBJ whole genome shotgun (WGS) entry which is preliminary data.</text>
</comment>
<dbReference type="RefSeq" id="WP_236132440.1">
    <property type="nucleotide sequence ID" value="NZ_JAKGTH010000006.1"/>
</dbReference>
<evidence type="ECO:0000256" key="1">
    <source>
        <dbReference type="SAM" id="SignalP"/>
    </source>
</evidence>
<dbReference type="SUPFAM" id="SSF49464">
    <property type="entry name" value="Carboxypeptidase regulatory domain-like"/>
    <property type="match status" value="1"/>
</dbReference>
<evidence type="ECO:0000313" key="3">
    <source>
        <dbReference type="Proteomes" id="UP001179363"/>
    </source>
</evidence>
<feature type="chain" id="PRO_5045640783" evidence="1">
    <location>
        <begin position="20"/>
        <end position="822"/>
    </location>
</feature>
<dbReference type="Proteomes" id="UP001179363">
    <property type="component" value="Unassembled WGS sequence"/>
</dbReference>
<dbReference type="Pfam" id="PF13715">
    <property type="entry name" value="CarbopepD_reg_2"/>
    <property type="match status" value="1"/>
</dbReference>
<accession>A0ABS9EFQ6</accession>
<gene>
    <name evidence="2" type="ORF">L1I30_01305</name>
</gene>
<name>A0ABS9EFQ6_9FLAO</name>
<reference evidence="2" key="1">
    <citation type="submission" date="2022-01" db="EMBL/GenBank/DDBJ databases">
        <title>Gillisia lutea sp. nov., isolated from marine plastic residues from the Malvarosa beach (Valencia, Spain).</title>
        <authorList>
            <person name="Vidal-Verdu A."/>
            <person name="Molina-Menor E."/>
            <person name="Satari L."/>
            <person name="Pascual J."/>
            <person name="Pereto J."/>
            <person name="Porcar M."/>
        </authorList>
    </citation>
    <scope>NUCLEOTIDE SEQUENCE</scope>
    <source>
        <strain evidence="2">M10.2A</strain>
    </source>
</reference>
<evidence type="ECO:0000313" key="2">
    <source>
        <dbReference type="EMBL" id="MCF4100291.1"/>
    </source>
</evidence>